<feature type="compositionally biased region" description="Polar residues" evidence="1">
    <location>
        <begin position="332"/>
        <end position="357"/>
    </location>
</feature>
<feature type="region of interest" description="Disordered" evidence="1">
    <location>
        <begin position="190"/>
        <end position="238"/>
    </location>
</feature>
<evidence type="ECO:0000256" key="1">
    <source>
        <dbReference type="SAM" id="MobiDB-lite"/>
    </source>
</evidence>
<evidence type="ECO:0000313" key="3">
    <source>
        <dbReference type="EMBL" id="KAK6948641.1"/>
    </source>
</evidence>
<dbReference type="Proteomes" id="UP001369815">
    <property type="component" value="Unassembled WGS sequence"/>
</dbReference>
<reference evidence="3 4" key="1">
    <citation type="journal article" date="2024" name="Front Chem Biol">
        <title>Unveiling the potential of Daldinia eschscholtzii MFLUCC 19-0629 through bioactivity and bioinformatics studies for enhanced sustainable agriculture production.</title>
        <authorList>
            <person name="Brooks S."/>
            <person name="Weaver J.A."/>
            <person name="Klomchit A."/>
            <person name="Alharthi S.A."/>
            <person name="Onlamun T."/>
            <person name="Nurani R."/>
            <person name="Vong T.K."/>
            <person name="Alberti F."/>
            <person name="Greco C."/>
        </authorList>
    </citation>
    <scope>NUCLEOTIDE SEQUENCE [LARGE SCALE GENOMIC DNA]</scope>
    <source>
        <strain evidence="3">MFLUCC 19-0629</strain>
    </source>
</reference>
<organism evidence="3 4">
    <name type="scientific">Daldinia eschscholtzii</name>
    <dbReference type="NCBI Taxonomy" id="292717"/>
    <lineage>
        <taxon>Eukaryota</taxon>
        <taxon>Fungi</taxon>
        <taxon>Dikarya</taxon>
        <taxon>Ascomycota</taxon>
        <taxon>Pezizomycotina</taxon>
        <taxon>Sordariomycetes</taxon>
        <taxon>Xylariomycetidae</taxon>
        <taxon>Xylariales</taxon>
        <taxon>Hypoxylaceae</taxon>
        <taxon>Daldinia</taxon>
    </lineage>
</organism>
<sequence>MKVIRPSPRSPLGIPSSRSNTKDEWEDWEDSDGEVQKVTQDKDRLLIDLSEDIARKSFRSTTTQSVSRSTMRYSIQKPTRVKSRARQKAQNAKAGIKVVTDMSSFRQPGTATRQPKFVDAAALHALEGEPSSASIGSFSWLKQRPGNVNGTRASSKLVQASSSDLSPVARPIVIGISVPSDNVLEHQPSPHTAVIETPNDLRRYPPTQGNSTALTPQQLRSVWSPDTEASESPYQSSRAVSSFYSQPSTYGTIAADSNAPPVPALPANLKSKERQSTWLDLDDDDSIGTPCTLFEEDGSPTAVRKSAKPQATVVSPESASSPSRGWWDHITTPFTQQTNPFKQQSQDAGISSPSQPWNPFKKQPQETNLSTTAIPPQGWWASVDEKGNPSQSNNRQQPSNPGPNAPSPSASSPTPREWWNGTDEKAGTSSRGLNSNTPAVPPQQFAVQPAATSYHAASPDRREGQAEKARILLEENQKPNEEPPPYSPAKTDKQVKFGVVLPPPHVVNSQRVPSPTPSTPNLPGTMTSQGAIGMAEIPLTPSGFRTVQPAVLPDRAPGSYVPGDHFYEIRGHANRTEMQRRRHEKEEVTARKVGGFWRGRGCMPEKGCFGRSGREGRKRRRCCLAVFGVLIALIILAVLLAVFLTRRRPDEGQTPSIWLNLTDFPPMPTGVLTVSGPDNSEAKSGCLIETPETAWSCSLPKEEHDSVAPYQPNQPEFIFQIQYDNNTRALWNMTNEEQADRKKFLADEGFTPDPAPPSIAEMRFLGNTTDHIEEEDKAGEPTPFFISLLTSIEKPVGPNMVARRQSSGNADSSDSDSGSNFNLPPPRTNGDGTVGPAQLFPHPIQQPIRLFDRGLPTEHYGFYTFFDKTIYMIDTLERNSGDEDGGSTLAEAKSLVTFAQTRFLVQIWTRMENTTRLLGGGGGAAVPWTNGTAAAKAPGTMPYPVTVTEDMHGGDKGKKIDYRYGILANRAVNASDAQLVLASPGFGGTLVNPANGGDASLGGIDGGTGGCKCEWINFKNLNRVAA</sequence>
<feature type="region of interest" description="Disordered" evidence="1">
    <location>
        <begin position="58"/>
        <end position="95"/>
    </location>
</feature>
<feature type="compositionally biased region" description="Low complexity" evidence="1">
    <location>
        <begin position="59"/>
        <end position="72"/>
    </location>
</feature>
<feature type="compositionally biased region" description="Polar residues" evidence="1">
    <location>
        <begin position="365"/>
        <end position="374"/>
    </location>
</feature>
<feature type="region of interest" description="Disordered" evidence="1">
    <location>
        <begin position="252"/>
        <end position="442"/>
    </location>
</feature>
<name>A0AAX6M8X0_9PEZI</name>
<feature type="compositionally biased region" description="Low complexity" evidence="1">
    <location>
        <begin position="806"/>
        <end position="820"/>
    </location>
</feature>
<comment type="caution">
    <text evidence="3">The sequence shown here is derived from an EMBL/GenBank/DDBJ whole genome shotgun (WGS) entry which is preliminary data.</text>
</comment>
<proteinExistence type="predicted"/>
<dbReference type="AlphaFoldDB" id="A0AAX6M8X0"/>
<feature type="compositionally biased region" description="Polar residues" evidence="1">
    <location>
        <begin position="312"/>
        <end position="323"/>
    </location>
</feature>
<feature type="region of interest" description="Disordered" evidence="1">
    <location>
        <begin position="800"/>
        <end position="840"/>
    </location>
</feature>
<keyword evidence="2" id="KW-1133">Transmembrane helix</keyword>
<keyword evidence="2" id="KW-0812">Transmembrane</keyword>
<keyword evidence="4" id="KW-1185">Reference proteome</keyword>
<dbReference type="EMBL" id="JBANMG010000010">
    <property type="protein sequence ID" value="KAK6948641.1"/>
    <property type="molecule type" value="Genomic_DNA"/>
</dbReference>
<feature type="region of interest" description="Disordered" evidence="1">
    <location>
        <begin position="1"/>
        <end position="39"/>
    </location>
</feature>
<feature type="compositionally biased region" description="Polar residues" evidence="1">
    <location>
        <begin position="207"/>
        <end position="221"/>
    </location>
</feature>
<keyword evidence="2" id="KW-0472">Membrane</keyword>
<feature type="compositionally biased region" description="Polar residues" evidence="1">
    <location>
        <begin position="427"/>
        <end position="437"/>
    </location>
</feature>
<evidence type="ECO:0000256" key="2">
    <source>
        <dbReference type="SAM" id="Phobius"/>
    </source>
</evidence>
<evidence type="ECO:0008006" key="5">
    <source>
        <dbReference type="Google" id="ProtNLM"/>
    </source>
</evidence>
<evidence type="ECO:0000313" key="4">
    <source>
        <dbReference type="Proteomes" id="UP001369815"/>
    </source>
</evidence>
<feature type="compositionally biased region" description="Acidic residues" evidence="1">
    <location>
        <begin position="24"/>
        <end position="33"/>
    </location>
</feature>
<feature type="transmembrane region" description="Helical" evidence="2">
    <location>
        <begin position="622"/>
        <end position="644"/>
    </location>
</feature>
<protein>
    <recommendedName>
        <fullName evidence="5">Glycoprotease family protein</fullName>
    </recommendedName>
</protein>
<accession>A0AAX6M8X0</accession>
<feature type="compositionally biased region" description="Polar residues" evidence="1">
    <location>
        <begin position="388"/>
        <end position="397"/>
    </location>
</feature>
<gene>
    <name evidence="3" type="ORF">Daesc_010411</name>
</gene>